<accession>A0ABX1QV12</accession>
<comment type="caution">
    <text evidence="1">The sequence shown here is derived from an EMBL/GenBank/DDBJ whole genome shotgun (WGS) entry which is preliminary data.</text>
</comment>
<evidence type="ECO:0000313" key="2">
    <source>
        <dbReference type="Proteomes" id="UP000767947"/>
    </source>
</evidence>
<reference evidence="1 2" key="1">
    <citation type="submission" date="2020-02" db="EMBL/GenBank/DDBJ databases">
        <title>Flavobacterium sp. genome.</title>
        <authorList>
            <person name="Jung H.S."/>
            <person name="Baek J.H."/>
            <person name="Jeon C.O."/>
        </authorList>
    </citation>
    <scope>NUCLEOTIDE SEQUENCE [LARGE SCALE GENOMIC DNA]</scope>
    <source>
        <strain evidence="1 2">SE-s27</strain>
    </source>
</reference>
<dbReference type="EMBL" id="JAAMPT010000204">
    <property type="protein sequence ID" value="NMH24923.1"/>
    <property type="molecule type" value="Genomic_DNA"/>
</dbReference>
<name>A0ABX1QV12_9FLAO</name>
<proteinExistence type="predicted"/>
<evidence type="ECO:0000313" key="1">
    <source>
        <dbReference type="EMBL" id="NMH24923.1"/>
    </source>
</evidence>
<dbReference type="Proteomes" id="UP000767947">
    <property type="component" value="Unassembled WGS sequence"/>
</dbReference>
<dbReference type="RefSeq" id="WP_169523499.1">
    <property type="nucleotide sequence ID" value="NZ_JAAMPT010000204.1"/>
</dbReference>
<gene>
    <name evidence="1" type="ORF">G6042_06530</name>
</gene>
<protein>
    <submittedName>
        <fullName evidence="1">Uncharacterized protein</fullName>
    </submittedName>
</protein>
<keyword evidence="2" id="KW-1185">Reference proteome</keyword>
<organism evidence="1 2">
    <name type="scientific">Flavobacterium solisilvae</name>
    <dbReference type="NCBI Taxonomy" id="1852019"/>
    <lineage>
        <taxon>Bacteria</taxon>
        <taxon>Pseudomonadati</taxon>
        <taxon>Bacteroidota</taxon>
        <taxon>Flavobacteriia</taxon>
        <taxon>Flavobacteriales</taxon>
        <taxon>Flavobacteriaceae</taxon>
        <taxon>Flavobacterium</taxon>
    </lineage>
</organism>
<sequence length="143" mass="17135">MIDYLTTEDLVLNKLKSNYKLKIEEACFSTEWIPKHILLDRTRNIHSYFVFATNNENEYEGRYFTNKNQFENQVMELIKTQYSSLDRPLFFVFMDKNDNLLSIEGSLIREFILEKKKSQTIKNFISNEVVSFNEIINKIKKEL</sequence>